<comment type="caution">
    <text evidence="2">The sequence shown here is derived from an EMBL/GenBank/DDBJ whole genome shotgun (WGS) entry which is preliminary data.</text>
</comment>
<reference evidence="2" key="2">
    <citation type="submission" date="2023-06" db="EMBL/GenBank/DDBJ databases">
        <authorList>
            <consortium name="Lawrence Berkeley National Laboratory"/>
            <person name="Haridas S."/>
            <person name="Hensen N."/>
            <person name="Bonometti L."/>
            <person name="Westerberg I."/>
            <person name="Brannstrom I.O."/>
            <person name="Guillou S."/>
            <person name="Cros-Aarteil S."/>
            <person name="Calhoun S."/>
            <person name="Kuo A."/>
            <person name="Mondo S."/>
            <person name="Pangilinan J."/>
            <person name="Riley R."/>
            <person name="Labutti K."/>
            <person name="Andreopoulos B."/>
            <person name="Lipzen A."/>
            <person name="Chen C."/>
            <person name="Yanf M."/>
            <person name="Daum C."/>
            <person name="Ng V."/>
            <person name="Clum A."/>
            <person name="Steindorff A."/>
            <person name="Ohm R."/>
            <person name="Martin F."/>
            <person name="Silar P."/>
            <person name="Natvig D."/>
            <person name="Lalanne C."/>
            <person name="Gautier V."/>
            <person name="Ament-Velasquez S.L."/>
            <person name="Kruys A."/>
            <person name="Hutchinson M.I."/>
            <person name="Powell A.J."/>
            <person name="Barry K."/>
            <person name="Miller A.N."/>
            <person name="Grigoriev I.V."/>
            <person name="Debuchy R."/>
            <person name="Gladieux P."/>
            <person name="Thoren M.H."/>
            <person name="Johannesson H."/>
        </authorList>
    </citation>
    <scope>NUCLEOTIDE SEQUENCE</scope>
    <source>
        <strain evidence="2">CBS 958.72</strain>
    </source>
</reference>
<protein>
    <recommendedName>
        <fullName evidence="1">DUF7580 domain-containing protein</fullName>
    </recommendedName>
</protein>
<reference evidence="2" key="1">
    <citation type="journal article" date="2023" name="Mol. Phylogenet. Evol.">
        <title>Genome-scale phylogeny and comparative genomics of the fungal order Sordariales.</title>
        <authorList>
            <person name="Hensen N."/>
            <person name="Bonometti L."/>
            <person name="Westerberg I."/>
            <person name="Brannstrom I.O."/>
            <person name="Guillou S."/>
            <person name="Cros-Aarteil S."/>
            <person name="Calhoun S."/>
            <person name="Haridas S."/>
            <person name="Kuo A."/>
            <person name="Mondo S."/>
            <person name="Pangilinan J."/>
            <person name="Riley R."/>
            <person name="LaButti K."/>
            <person name="Andreopoulos B."/>
            <person name="Lipzen A."/>
            <person name="Chen C."/>
            <person name="Yan M."/>
            <person name="Daum C."/>
            <person name="Ng V."/>
            <person name="Clum A."/>
            <person name="Steindorff A."/>
            <person name="Ohm R.A."/>
            <person name="Martin F."/>
            <person name="Silar P."/>
            <person name="Natvig D.O."/>
            <person name="Lalanne C."/>
            <person name="Gautier V."/>
            <person name="Ament-Velasquez S.L."/>
            <person name="Kruys A."/>
            <person name="Hutchinson M.I."/>
            <person name="Powell A.J."/>
            <person name="Barry K."/>
            <person name="Miller A.N."/>
            <person name="Grigoriev I.V."/>
            <person name="Debuchy R."/>
            <person name="Gladieux P."/>
            <person name="Hiltunen Thoren M."/>
            <person name="Johannesson H."/>
        </authorList>
    </citation>
    <scope>NUCLEOTIDE SEQUENCE</scope>
    <source>
        <strain evidence="2">CBS 958.72</strain>
    </source>
</reference>
<organism evidence="2 3">
    <name type="scientific">Lasiosphaeria ovina</name>
    <dbReference type="NCBI Taxonomy" id="92902"/>
    <lineage>
        <taxon>Eukaryota</taxon>
        <taxon>Fungi</taxon>
        <taxon>Dikarya</taxon>
        <taxon>Ascomycota</taxon>
        <taxon>Pezizomycotina</taxon>
        <taxon>Sordariomycetes</taxon>
        <taxon>Sordariomycetidae</taxon>
        <taxon>Sordariales</taxon>
        <taxon>Lasiosphaeriaceae</taxon>
        <taxon>Lasiosphaeria</taxon>
    </lineage>
</organism>
<proteinExistence type="predicted"/>
<dbReference type="AlphaFoldDB" id="A0AAE0JU82"/>
<dbReference type="Pfam" id="PF24476">
    <property type="entry name" value="DUF7580"/>
    <property type="match status" value="1"/>
</dbReference>
<accession>A0AAE0JU82</accession>
<keyword evidence="3" id="KW-1185">Reference proteome</keyword>
<dbReference type="PANTHER" id="PTHR35186:SF4">
    <property type="entry name" value="PRION-INHIBITION AND PROPAGATION HELO DOMAIN-CONTAINING PROTEIN"/>
    <property type="match status" value="1"/>
</dbReference>
<evidence type="ECO:0000313" key="3">
    <source>
        <dbReference type="Proteomes" id="UP001287356"/>
    </source>
</evidence>
<dbReference type="PANTHER" id="PTHR35186">
    <property type="entry name" value="ANK_REP_REGION DOMAIN-CONTAINING PROTEIN"/>
    <property type="match status" value="1"/>
</dbReference>
<dbReference type="InterPro" id="IPR056002">
    <property type="entry name" value="DUF7580"/>
</dbReference>
<sequence length="305" mass="33822">MASYIEGFARTWHQTLVVKVEVGSSLPLRRSLACELESSGGYERSNSRTPQSHVLKAHRQEVKLFYVPVSDQLLQSTPQSLADILSQFDDNSIIKTLPLKSTLHVALSLAQSFLQFHSPPWLPQTWGSRDVLFFVPKDHRQQGLELESPYLKLELHKTNKGKGKAIETPEYYQGIVGIGEDAGLVSTAAATQQEVLFRFAIILLEIGLSRPWLALRDLVRNALPPSRQTDYHMAETLSGLLICQMGPNYARIIRKCIGGRFLAASGSQVDVHNYLSGEEDVQAGFLADVLRPLQVLRDGVSCLGG</sequence>
<dbReference type="Proteomes" id="UP001287356">
    <property type="component" value="Unassembled WGS sequence"/>
</dbReference>
<name>A0AAE0JU82_9PEZI</name>
<evidence type="ECO:0000313" key="2">
    <source>
        <dbReference type="EMBL" id="KAK3361863.1"/>
    </source>
</evidence>
<dbReference type="EMBL" id="JAULSN010000010">
    <property type="protein sequence ID" value="KAK3361863.1"/>
    <property type="molecule type" value="Genomic_DNA"/>
</dbReference>
<feature type="domain" description="DUF7580" evidence="1">
    <location>
        <begin position="74"/>
        <end position="257"/>
    </location>
</feature>
<gene>
    <name evidence="2" type="ORF">B0T24DRAFT_598768</name>
</gene>
<evidence type="ECO:0000259" key="1">
    <source>
        <dbReference type="Pfam" id="PF24476"/>
    </source>
</evidence>